<feature type="compositionally biased region" description="Basic and acidic residues" evidence="1">
    <location>
        <begin position="118"/>
        <end position="132"/>
    </location>
</feature>
<dbReference type="InterPro" id="IPR000313">
    <property type="entry name" value="PWWP_dom"/>
</dbReference>
<feature type="compositionally biased region" description="Polar residues" evidence="1">
    <location>
        <begin position="622"/>
        <end position="640"/>
    </location>
</feature>
<dbReference type="SMART" id="SM00293">
    <property type="entry name" value="PWWP"/>
    <property type="match status" value="1"/>
</dbReference>
<evidence type="ECO:0000313" key="3">
    <source>
        <dbReference type="EMBL" id="SPD24748.1"/>
    </source>
</evidence>
<feature type="region of interest" description="Disordered" evidence="1">
    <location>
        <begin position="622"/>
        <end position="649"/>
    </location>
</feature>
<feature type="compositionally biased region" description="Basic and acidic residues" evidence="1">
    <location>
        <begin position="529"/>
        <end position="538"/>
    </location>
</feature>
<dbReference type="AlphaFoldDB" id="A0A2N9IJW4"/>
<feature type="domain" description="PWWP" evidence="2">
    <location>
        <begin position="280"/>
        <end position="329"/>
    </location>
</feature>
<accession>A0A2N9IJW4</accession>
<dbReference type="Pfam" id="PF00855">
    <property type="entry name" value="PWWP"/>
    <property type="match status" value="1"/>
</dbReference>
<organism evidence="3">
    <name type="scientific">Fagus sylvatica</name>
    <name type="common">Beechnut</name>
    <dbReference type="NCBI Taxonomy" id="28930"/>
    <lineage>
        <taxon>Eukaryota</taxon>
        <taxon>Viridiplantae</taxon>
        <taxon>Streptophyta</taxon>
        <taxon>Embryophyta</taxon>
        <taxon>Tracheophyta</taxon>
        <taxon>Spermatophyta</taxon>
        <taxon>Magnoliopsida</taxon>
        <taxon>eudicotyledons</taxon>
        <taxon>Gunneridae</taxon>
        <taxon>Pentapetalae</taxon>
        <taxon>rosids</taxon>
        <taxon>fabids</taxon>
        <taxon>Fagales</taxon>
        <taxon>Fagaceae</taxon>
        <taxon>Fagus</taxon>
    </lineage>
</organism>
<feature type="region of interest" description="Disordered" evidence="1">
    <location>
        <begin position="572"/>
        <end position="597"/>
    </location>
</feature>
<feature type="region of interest" description="Disordered" evidence="1">
    <location>
        <begin position="1"/>
        <end position="73"/>
    </location>
</feature>
<feature type="region of interest" description="Disordered" evidence="1">
    <location>
        <begin position="909"/>
        <end position="935"/>
    </location>
</feature>
<feature type="compositionally biased region" description="Low complexity" evidence="1">
    <location>
        <begin position="909"/>
        <end position="918"/>
    </location>
</feature>
<feature type="region of interest" description="Disordered" evidence="1">
    <location>
        <begin position="97"/>
        <end position="176"/>
    </location>
</feature>
<dbReference type="PANTHER" id="PTHR42851">
    <property type="entry name" value="ALDOLASE-RELATED"/>
    <property type="match status" value="1"/>
</dbReference>
<dbReference type="SUPFAM" id="SSF63748">
    <property type="entry name" value="Tudor/PWWP/MBT"/>
    <property type="match status" value="1"/>
</dbReference>
<name>A0A2N9IJW4_FAGSY</name>
<dbReference type="Gene3D" id="2.30.30.140">
    <property type="match status" value="1"/>
</dbReference>
<dbReference type="CDD" id="cd05162">
    <property type="entry name" value="PWWP"/>
    <property type="match status" value="1"/>
</dbReference>
<reference evidence="3" key="1">
    <citation type="submission" date="2018-02" db="EMBL/GenBank/DDBJ databases">
        <authorList>
            <person name="Cohen D.B."/>
            <person name="Kent A.D."/>
        </authorList>
    </citation>
    <scope>NUCLEOTIDE SEQUENCE</scope>
</reference>
<evidence type="ECO:0000256" key="1">
    <source>
        <dbReference type="SAM" id="MobiDB-lite"/>
    </source>
</evidence>
<feature type="compositionally biased region" description="Low complexity" evidence="1">
    <location>
        <begin position="503"/>
        <end position="515"/>
    </location>
</feature>
<evidence type="ECO:0000259" key="2">
    <source>
        <dbReference type="PROSITE" id="PS50812"/>
    </source>
</evidence>
<protein>
    <recommendedName>
        <fullName evidence="2">PWWP domain-containing protein</fullName>
    </recommendedName>
</protein>
<dbReference type="EMBL" id="OIVN01006001">
    <property type="protein sequence ID" value="SPD24748.1"/>
    <property type="molecule type" value="Genomic_DNA"/>
</dbReference>
<feature type="region of interest" description="Disordered" evidence="1">
    <location>
        <begin position="486"/>
        <end position="539"/>
    </location>
</feature>
<dbReference type="PANTHER" id="PTHR42851:SF19">
    <property type="entry name" value="PWWP DOMAIN-CONTAINING PROTEIN 2-RELATED"/>
    <property type="match status" value="1"/>
</dbReference>
<feature type="compositionally biased region" description="Basic and acidic residues" evidence="1">
    <location>
        <begin position="142"/>
        <end position="155"/>
    </location>
</feature>
<sequence>MSANSSHIDLNSDVVSSDVENEAPGVNTPEPSVRAVGSGSEPETLTVTEPLDSQGQVQGSSVGEAKNDKDWVLESKHSVGNVDDVVGDSVSIEKNVGAVDGVEGNLESHGGNDPMQNRTEEEVSERDGDQNGKQEAAQVARSDGDENGKQVHVEEVSGTDQLQDGGALSSRQGNREPCIESFSQSQNVAGINDSVGTRVFEVLASEGLENQAMKMDAVVETDEKQSPGSRVVEGGVSQDIGDESNSFNLVVDLNPYMTMDENVSGDVNVKSGASRPVFRVPDLVWGKVRSHPWWPGQIFDPSDSSDKAKKYFRKDGYLIAYFGDQTFAWNEESRIKHFRAHFSQMEKQSTKEEFHYAVDCALEEVSRCVEFGLACSCISEEVYAKLRTQIISNAGIREESSRRDGGDNYLSADSLDPVDLVKYIKALAQSPCGEPDRLEFVIARAQLSAFYRWKGYSQLPEFNMLGALLESDVDILPLGEKKNHSELNENAVPDIDDDKLVPSGKGKSKSQVSSSGKRKHISGDSTYPSKKEKKEKSLSDLLTEKGLCTSNGENRSKRKDVGKLLSQLSAKKRKAVDGMSDDSAVKNENCHPSTGVADNTVQTKKTFRVGDSIRRAASQLNGSSPILKNGDGVSQDTVVKNKSKQKTSLERSHISELMEMEVSSPGEMLSQLCLAARDPMKGYSFLVSIVSFFSEFRNSVRLDDPSFKEHEWPLKQAFGGKTRKKSTKPGFHEKSKLDVMNDSYWTDRIIQSLPEEHSSLLENLNEARENLPGTPSEKVSAAVEPQEGFDSFEMSLTIDSMRQKSGEKPESDAVKPVGHLEESFRPDPSPTALILNFKDVDAIPSEANLNKIFSRFGPLNEPESEVIKKSNRAKVVFKRRSDAETAFSSAGKFSIFGPSLVSYRLKYLSSSPSKASPGAKKRGRKDTTSVEGNAV</sequence>
<feature type="compositionally biased region" description="Polar residues" evidence="1">
    <location>
        <begin position="1"/>
        <end position="15"/>
    </location>
</feature>
<dbReference type="InterPro" id="IPR053063">
    <property type="entry name" value="PWWP_domain_containing_PDP"/>
</dbReference>
<dbReference type="PROSITE" id="PS50812">
    <property type="entry name" value="PWWP"/>
    <property type="match status" value="1"/>
</dbReference>
<gene>
    <name evidence="3" type="ORF">FSB_LOCUS52630</name>
</gene>
<feature type="compositionally biased region" description="Polar residues" evidence="1">
    <location>
        <begin position="41"/>
        <end position="61"/>
    </location>
</feature>
<proteinExistence type="predicted"/>